<evidence type="ECO:0000313" key="2">
    <source>
        <dbReference type="Proteomes" id="UP001469553"/>
    </source>
</evidence>
<protein>
    <submittedName>
        <fullName evidence="1">Uncharacterized protein</fullName>
    </submittedName>
</protein>
<organism evidence="1 2">
    <name type="scientific">Ameca splendens</name>
    <dbReference type="NCBI Taxonomy" id="208324"/>
    <lineage>
        <taxon>Eukaryota</taxon>
        <taxon>Metazoa</taxon>
        <taxon>Chordata</taxon>
        <taxon>Craniata</taxon>
        <taxon>Vertebrata</taxon>
        <taxon>Euteleostomi</taxon>
        <taxon>Actinopterygii</taxon>
        <taxon>Neopterygii</taxon>
        <taxon>Teleostei</taxon>
        <taxon>Neoteleostei</taxon>
        <taxon>Acanthomorphata</taxon>
        <taxon>Ovalentaria</taxon>
        <taxon>Atherinomorphae</taxon>
        <taxon>Cyprinodontiformes</taxon>
        <taxon>Goodeidae</taxon>
        <taxon>Ameca</taxon>
    </lineage>
</organism>
<accession>A0ABV0Z880</accession>
<name>A0ABV0Z880_9TELE</name>
<comment type="caution">
    <text evidence="1">The sequence shown here is derived from an EMBL/GenBank/DDBJ whole genome shotgun (WGS) entry which is preliminary data.</text>
</comment>
<proteinExistence type="predicted"/>
<keyword evidence="2" id="KW-1185">Reference proteome</keyword>
<reference evidence="1 2" key="1">
    <citation type="submission" date="2021-06" db="EMBL/GenBank/DDBJ databases">
        <authorList>
            <person name="Palmer J.M."/>
        </authorList>
    </citation>
    <scope>NUCLEOTIDE SEQUENCE [LARGE SCALE GENOMIC DNA]</scope>
    <source>
        <strain evidence="1 2">AS_MEX2019</strain>
        <tissue evidence="1">Muscle</tissue>
    </source>
</reference>
<dbReference type="EMBL" id="JAHRIP010056536">
    <property type="protein sequence ID" value="MEQ2302085.1"/>
    <property type="molecule type" value="Genomic_DNA"/>
</dbReference>
<dbReference type="Proteomes" id="UP001469553">
    <property type="component" value="Unassembled WGS sequence"/>
</dbReference>
<sequence length="123" mass="14036">MLCQDSAQVVKLQHRLFCFCANSLLPPARTTVSSVCIHTLKRNTSTLTAFAFWGSLHIFPKFTTKPKVILHKYCMHLTMQGGFVLNSTKQGFNLNNSTSRFLCTRYQQTQKLLLQKLLLQKLA</sequence>
<gene>
    <name evidence="1" type="ORF">AMECASPLE_002854</name>
</gene>
<evidence type="ECO:0000313" key="1">
    <source>
        <dbReference type="EMBL" id="MEQ2302085.1"/>
    </source>
</evidence>